<dbReference type="Pfam" id="PF01937">
    <property type="entry name" value="ARMT1-like_dom"/>
    <property type="match status" value="1"/>
</dbReference>
<dbReference type="AlphaFoldDB" id="A0A521BVA6"/>
<evidence type="ECO:0000259" key="1">
    <source>
        <dbReference type="Pfam" id="PF01937"/>
    </source>
</evidence>
<dbReference type="Proteomes" id="UP000317315">
    <property type="component" value="Unassembled WGS sequence"/>
</dbReference>
<reference evidence="2 3" key="1">
    <citation type="submission" date="2017-05" db="EMBL/GenBank/DDBJ databases">
        <authorList>
            <person name="Varghese N."/>
            <person name="Submissions S."/>
        </authorList>
    </citation>
    <scope>NUCLEOTIDE SEQUENCE [LARGE SCALE GENOMIC DNA]</scope>
    <source>
        <strain evidence="2 3">DSM 16304</strain>
    </source>
</reference>
<organism evidence="2 3">
    <name type="scientific">Balnearium lithotrophicum</name>
    <dbReference type="NCBI Taxonomy" id="223788"/>
    <lineage>
        <taxon>Bacteria</taxon>
        <taxon>Pseudomonadati</taxon>
        <taxon>Aquificota</taxon>
        <taxon>Aquificia</taxon>
        <taxon>Desulfurobacteriales</taxon>
        <taxon>Desulfurobacteriaceae</taxon>
        <taxon>Balnearium</taxon>
    </lineage>
</organism>
<dbReference type="InterPro" id="IPR036075">
    <property type="entry name" value="ARMT-1-like_metal-bd_sf"/>
</dbReference>
<gene>
    <name evidence="2" type="ORF">SAMN06269117_1089</name>
</gene>
<accession>A0A521BVA6</accession>
<proteinExistence type="predicted"/>
<name>A0A521BVA6_9BACT</name>
<dbReference type="InterPro" id="IPR002791">
    <property type="entry name" value="ARMT1-like_metal-bd"/>
</dbReference>
<evidence type="ECO:0000313" key="3">
    <source>
        <dbReference type="Proteomes" id="UP000317315"/>
    </source>
</evidence>
<protein>
    <recommendedName>
        <fullName evidence="1">Damage-control phosphatase ARMT1-like metal-binding domain-containing protein</fullName>
    </recommendedName>
</protein>
<dbReference type="Gene3D" id="1.10.8.380">
    <property type="entry name" value="Uncharacterised protein PF01937, DUF89, domain 1"/>
    <property type="match status" value="1"/>
</dbReference>
<dbReference type="SUPFAM" id="SSF111321">
    <property type="entry name" value="AF1104-like"/>
    <property type="match status" value="1"/>
</dbReference>
<sequence>MKVYPLCLPCFLNQVRKAAKVAGLSNKETIKIEREVAKFLWKELDPEKSPGHNATFVHRIFKRMSKVEDPYRNLKDKYNSIALKLEPILEREIYERSDDKLSVAIKLAALGNVIDFGVPSTFDLEEEINNFFKTPFAYFDVAILERFLVPGKTVLYAADNAGEIVFDKFLIRELKKRGLRVVLAVRGAPVLNDATVEDAVSTGVADIVDEVVTAGKDYIGIDFEFASSEFKEAWKNSYFVVSKGQANFETLDGVYDKDIFFILKAKCEPVAMELSCNVGDLIFLYNKHLLNIKEGNEEAEKGD</sequence>
<dbReference type="PIRSF" id="PIRSF006593">
    <property type="entry name" value="UCP006593"/>
    <property type="match status" value="1"/>
</dbReference>
<keyword evidence="3" id="KW-1185">Reference proteome</keyword>
<feature type="domain" description="Damage-control phosphatase ARMT1-like metal-binding" evidence="1">
    <location>
        <begin position="5"/>
        <end position="281"/>
    </location>
</feature>
<dbReference type="InterPro" id="IPR014444">
    <property type="entry name" value="PH1575-like"/>
</dbReference>
<dbReference type="Gene3D" id="1.10.285.20">
    <property type="entry name" value="Uncharacterised protein PF01937, DUF89, domain 2"/>
    <property type="match status" value="1"/>
</dbReference>
<dbReference type="RefSeq" id="WP_142934890.1">
    <property type="nucleotide sequence ID" value="NZ_FXTM01000008.1"/>
</dbReference>
<dbReference type="OrthoDB" id="9796465at2"/>
<dbReference type="Gene3D" id="3.40.50.10880">
    <property type="entry name" value="Uncharacterised protein PF01937, DUF89, domain 3"/>
    <property type="match status" value="1"/>
</dbReference>
<dbReference type="EMBL" id="FXTM01000008">
    <property type="protein sequence ID" value="SMO51132.1"/>
    <property type="molecule type" value="Genomic_DNA"/>
</dbReference>
<evidence type="ECO:0000313" key="2">
    <source>
        <dbReference type="EMBL" id="SMO51132.1"/>
    </source>
</evidence>